<evidence type="ECO:0000313" key="2">
    <source>
        <dbReference type="Proteomes" id="UP000595897"/>
    </source>
</evidence>
<dbReference type="EMBL" id="AP024169">
    <property type="protein sequence ID" value="BCN29445.1"/>
    <property type="molecule type" value="Genomic_DNA"/>
</dbReference>
<proteinExistence type="predicted"/>
<keyword evidence="2" id="KW-1185">Reference proteome</keyword>
<organism evidence="1 2">
    <name type="scientific">Anaeromicropila herbilytica</name>
    <dbReference type="NCBI Taxonomy" id="2785025"/>
    <lineage>
        <taxon>Bacteria</taxon>
        <taxon>Bacillati</taxon>
        <taxon>Bacillota</taxon>
        <taxon>Clostridia</taxon>
        <taxon>Lachnospirales</taxon>
        <taxon>Lachnospiraceae</taxon>
        <taxon>Anaeromicropila</taxon>
    </lineage>
</organism>
<dbReference type="KEGG" id="ahb:bsdtb5_07400"/>
<protein>
    <submittedName>
        <fullName evidence="1">Uncharacterized protein</fullName>
    </submittedName>
</protein>
<gene>
    <name evidence="1" type="ORF">bsdtb5_07400</name>
</gene>
<name>A0A7R7EIN1_9FIRM</name>
<sequence>MAIKIYTEQVKIHETPLEKIFFDGTQITIEFDDEDEKRWCVMFSQIQEFKITTIDCFDVSKLLMDGMKSSYILFEDNSKWINNLNITLNKTDYHASFFDKSKHYIFPFQDNIVEVVSLNISIEKLK</sequence>
<dbReference type="AlphaFoldDB" id="A0A7R7EIN1"/>
<dbReference type="RefSeq" id="WP_271714721.1">
    <property type="nucleotide sequence ID" value="NZ_AP024169.1"/>
</dbReference>
<reference evidence="1 2" key="1">
    <citation type="submission" date="2020-11" db="EMBL/GenBank/DDBJ databases">
        <title>Draft genome sequencing of a Lachnospiraceae strain isolated from anoxic soil subjected to BSD treatment.</title>
        <authorList>
            <person name="Uek A."/>
            <person name="Tonouchi A."/>
        </authorList>
    </citation>
    <scope>NUCLEOTIDE SEQUENCE [LARGE SCALE GENOMIC DNA]</scope>
    <source>
        <strain evidence="1 2">TB5</strain>
    </source>
</reference>
<dbReference type="Proteomes" id="UP000595897">
    <property type="component" value="Chromosome"/>
</dbReference>
<evidence type="ECO:0000313" key="1">
    <source>
        <dbReference type="EMBL" id="BCN29445.1"/>
    </source>
</evidence>
<accession>A0A7R7EIN1</accession>